<keyword evidence="3" id="KW-1185">Reference proteome</keyword>
<dbReference type="PANTHER" id="PTHR43792">
    <property type="entry name" value="GNAT FAMILY, PUTATIVE (AFU_ORTHOLOGUE AFUA_3G00765)-RELATED-RELATED"/>
    <property type="match status" value="1"/>
</dbReference>
<evidence type="ECO:0000313" key="2">
    <source>
        <dbReference type="EMBL" id="MBU5483412.1"/>
    </source>
</evidence>
<organism evidence="2 3">
    <name type="scientific">Clostridium mobile</name>
    <dbReference type="NCBI Taxonomy" id="2841512"/>
    <lineage>
        <taxon>Bacteria</taxon>
        <taxon>Bacillati</taxon>
        <taxon>Bacillota</taxon>
        <taxon>Clostridia</taxon>
        <taxon>Eubacteriales</taxon>
        <taxon>Clostridiaceae</taxon>
        <taxon>Clostridium</taxon>
    </lineage>
</organism>
<dbReference type="InterPro" id="IPR051531">
    <property type="entry name" value="N-acetyltransferase"/>
</dbReference>
<comment type="caution">
    <text evidence="2">The sequence shown here is derived from an EMBL/GenBank/DDBJ whole genome shotgun (WGS) entry which is preliminary data.</text>
</comment>
<dbReference type="Pfam" id="PF13302">
    <property type="entry name" value="Acetyltransf_3"/>
    <property type="match status" value="1"/>
</dbReference>
<dbReference type="EMBL" id="JAHLQF010000001">
    <property type="protein sequence ID" value="MBU5483412.1"/>
    <property type="molecule type" value="Genomic_DNA"/>
</dbReference>
<reference evidence="2 3" key="1">
    <citation type="submission" date="2021-06" db="EMBL/GenBank/DDBJ databases">
        <authorList>
            <person name="Sun Q."/>
            <person name="Li D."/>
        </authorList>
    </citation>
    <scope>NUCLEOTIDE SEQUENCE [LARGE SCALE GENOMIC DNA]</scope>
    <source>
        <strain evidence="2 3">MSJ-11</strain>
    </source>
</reference>
<evidence type="ECO:0000259" key="1">
    <source>
        <dbReference type="PROSITE" id="PS51186"/>
    </source>
</evidence>
<dbReference type="PROSITE" id="PS51186">
    <property type="entry name" value="GNAT"/>
    <property type="match status" value="1"/>
</dbReference>
<protein>
    <submittedName>
        <fullName evidence="2">GNAT family N-acetyltransferase</fullName>
    </submittedName>
</protein>
<gene>
    <name evidence="2" type="ORF">KQI86_03665</name>
</gene>
<dbReference type="InterPro" id="IPR000182">
    <property type="entry name" value="GNAT_dom"/>
</dbReference>
<proteinExistence type="predicted"/>
<dbReference type="Proteomes" id="UP000726170">
    <property type="component" value="Unassembled WGS sequence"/>
</dbReference>
<name>A0ABS6EF70_9CLOT</name>
<dbReference type="RefSeq" id="WP_216437794.1">
    <property type="nucleotide sequence ID" value="NZ_JAHLQF010000001.1"/>
</dbReference>
<dbReference type="PANTHER" id="PTHR43792:SF1">
    <property type="entry name" value="N-ACETYLTRANSFERASE DOMAIN-CONTAINING PROTEIN"/>
    <property type="match status" value="1"/>
</dbReference>
<accession>A0ABS6EF70</accession>
<evidence type="ECO:0000313" key="3">
    <source>
        <dbReference type="Proteomes" id="UP000726170"/>
    </source>
</evidence>
<feature type="domain" description="N-acetyltransferase" evidence="1">
    <location>
        <begin position="5"/>
        <end position="163"/>
    </location>
</feature>
<sequence length="163" mass="18714">MKYRIYIEKFTSHDFEKYYSLVSDEGVMAMITERAIPIEEAKIYYDLLLKNNEQHKSFGNFKVFHYETGDFIGLAKLAIEDNNLEEAELGYMLLPEYCGKGYGSEIAKLMLEKAINEKSLKKIVAIIDPNNKASRKILLNNEFVSEKVCEIDGLPGEILSKKL</sequence>